<evidence type="ECO:0000313" key="2">
    <source>
        <dbReference type="Proteomes" id="UP001198630"/>
    </source>
</evidence>
<comment type="caution">
    <text evidence="1">The sequence shown here is derived from an EMBL/GenBank/DDBJ whole genome shotgun (WGS) entry which is preliminary data.</text>
</comment>
<dbReference type="RefSeq" id="WP_230790326.1">
    <property type="nucleotide sequence ID" value="NZ_JAJNCO010000005.1"/>
</dbReference>
<name>A0AAW4XFZ7_RHORH</name>
<reference evidence="1" key="1">
    <citation type="submission" date="2021-11" db="EMBL/GenBank/DDBJ databases">
        <title>Development of a sustainable strategy for remediation of hydrocarbon-contaminated territories based on the waste exchange concept.</title>
        <authorList>
            <person name="Elkin A."/>
        </authorList>
    </citation>
    <scope>NUCLEOTIDE SEQUENCE</scope>
    <source>
        <strain evidence="1">IEGM 757</strain>
    </source>
</reference>
<protein>
    <submittedName>
        <fullName evidence="1">Mce family protein</fullName>
    </submittedName>
</protein>
<dbReference type="AlphaFoldDB" id="A0AAW4XFZ7"/>
<proteinExistence type="predicted"/>
<sequence length="360" mass="37941">MSRSQDFLRGTAAEQSRRLAAAGAAAIAFVGVAGLAAATLYPKITAPDGIELVVDVPYLGPGVAEGTKVVLHGQSVGHVTALERTPSESVQVRMMLDESQIDGLTDRFEIDYRPENYFGTSAVNILARPGGGPLESGTELERTPEGDFTMSTMIEQGSLTIDGTLTDDMITSLDKTVHYLDGLTPWVDTGVFLADRVAETQQEMPSTLLARFNDILEAFPGFGDQAIESLMNIYHSNYNTLPDGSVGVDDAVFDEANAGLTLAANQLFGQAGALLASHGEELTPLILSVAEASDVFPHLVNGGMTPAAVQDVVRRLDSAFVETPDGQRLRLRVLVDALPAFTAPLGLGPVPAAATEGGGR</sequence>
<dbReference type="Proteomes" id="UP001198630">
    <property type="component" value="Unassembled WGS sequence"/>
</dbReference>
<accession>A0AAW4XFZ7</accession>
<organism evidence="1 2">
    <name type="scientific">Rhodococcus rhodochrous</name>
    <dbReference type="NCBI Taxonomy" id="1829"/>
    <lineage>
        <taxon>Bacteria</taxon>
        <taxon>Bacillati</taxon>
        <taxon>Actinomycetota</taxon>
        <taxon>Actinomycetes</taxon>
        <taxon>Mycobacteriales</taxon>
        <taxon>Nocardiaceae</taxon>
        <taxon>Rhodococcus</taxon>
    </lineage>
</organism>
<dbReference type="EMBL" id="JAJNCO010000005">
    <property type="protein sequence ID" value="MCD2111625.1"/>
    <property type="molecule type" value="Genomic_DNA"/>
</dbReference>
<gene>
    <name evidence="1" type="ORF">LQ384_11000</name>
</gene>
<evidence type="ECO:0000313" key="1">
    <source>
        <dbReference type="EMBL" id="MCD2111625.1"/>
    </source>
</evidence>